<keyword evidence="2" id="KW-1185">Reference proteome</keyword>
<reference evidence="1 2" key="1">
    <citation type="submission" date="2024-05" db="EMBL/GenBank/DDBJ databases">
        <title>Microbispora sp.ZYX-F-249.</title>
        <authorList>
            <person name="Xie H."/>
        </authorList>
    </citation>
    <scope>NUCLEOTIDE SEQUENCE [LARGE SCALE GENOMIC DNA]</scope>
    <source>
        <strain evidence="1 2">ZYX-F-249</strain>
    </source>
</reference>
<evidence type="ECO:0000313" key="1">
    <source>
        <dbReference type="EMBL" id="MEN3533547.1"/>
    </source>
</evidence>
<dbReference type="EMBL" id="JBDJAW010000001">
    <property type="protein sequence ID" value="MEN3533547.1"/>
    <property type="molecule type" value="Genomic_DNA"/>
</dbReference>
<dbReference type="InterPro" id="IPR053780">
    <property type="entry name" value="Gp66-like"/>
</dbReference>
<proteinExistence type="predicted"/>
<gene>
    <name evidence="1" type="ORF">AAH991_00400</name>
</gene>
<sequence length="139" mass="14742">MPIQTARAFVAWTQPRLAPSAGSAFALGAQAGDGTLVGVVLISWPTAEVFDDGDTAEVLALATDGTPDAGRTLLSAAWTAVREMGYRRLIAYTRIEESGTDLWDAGFRVVPRPLGWHTAGRAEDVARVLWAARAFGGGR</sequence>
<name>A0ABV0AFC8_9ACTN</name>
<protein>
    <submittedName>
        <fullName evidence="1">XF1762 family protein</fullName>
    </submittedName>
</protein>
<accession>A0ABV0AFC8</accession>
<comment type="caution">
    <text evidence="1">The sequence shown here is derived from an EMBL/GenBank/DDBJ whole genome shotgun (WGS) entry which is preliminary data.</text>
</comment>
<dbReference type="SUPFAM" id="SSF55729">
    <property type="entry name" value="Acyl-CoA N-acyltransferases (Nat)"/>
    <property type="match status" value="1"/>
</dbReference>
<organism evidence="1 2">
    <name type="scientific">Microbispora maris</name>
    <dbReference type="NCBI Taxonomy" id="3144104"/>
    <lineage>
        <taxon>Bacteria</taxon>
        <taxon>Bacillati</taxon>
        <taxon>Actinomycetota</taxon>
        <taxon>Actinomycetes</taxon>
        <taxon>Streptosporangiales</taxon>
        <taxon>Streptosporangiaceae</taxon>
        <taxon>Microbispora</taxon>
    </lineage>
</organism>
<dbReference type="RefSeq" id="WP_346223913.1">
    <property type="nucleotide sequence ID" value="NZ_JBDJAW010000001.1"/>
</dbReference>
<evidence type="ECO:0000313" key="2">
    <source>
        <dbReference type="Proteomes" id="UP001447516"/>
    </source>
</evidence>
<dbReference type="Proteomes" id="UP001447516">
    <property type="component" value="Unassembled WGS sequence"/>
</dbReference>
<dbReference type="InterPro" id="IPR016181">
    <property type="entry name" value="Acyl_CoA_acyltransferase"/>
</dbReference>
<dbReference type="NCBIfam" id="NF045478">
    <property type="entry name" value="XF1762_fam"/>
    <property type="match status" value="1"/>
</dbReference>